<evidence type="ECO:0000256" key="1">
    <source>
        <dbReference type="SAM" id="SignalP"/>
    </source>
</evidence>
<dbReference type="WBParaSite" id="MhA1_Contig818.frz3.gene17">
    <property type="protein sequence ID" value="MhA1_Contig818.frz3.gene17"/>
    <property type="gene ID" value="MhA1_Contig818.frz3.gene17"/>
</dbReference>
<dbReference type="AlphaFoldDB" id="A0A1I8BYE0"/>
<reference evidence="3" key="1">
    <citation type="submission" date="2016-11" db="UniProtKB">
        <authorList>
            <consortium name="WormBaseParasite"/>
        </authorList>
    </citation>
    <scope>IDENTIFICATION</scope>
</reference>
<sequence>MNKFMIIFVLISFSWFALMQVDAWWPYGYGYAGYGGYGYSPYYYYGGKREAGFQNFLPIKPSNGHAIPGNRGEENEIA</sequence>
<protein>
    <submittedName>
        <fullName evidence="3">Uncharacterized protein</fullName>
    </submittedName>
</protein>
<name>A0A1I8BYE0_MELHA</name>
<evidence type="ECO:0000313" key="3">
    <source>
        <dbReference type="WBParaSite" id="MhA1_Contig818.frz3.gene17"/>
    </source>
</evidence>
<organism evidence="2 3">
    <name type="scientific">Meloidogyne hapla</name>
    <name type="common">Root-knot nematode worm</name>
    <dbReference type="NCBI Taxonomy" id="6305"/>
    <lineage>
        <taxon>Eukaryota</taxon>
        <taxon>Metazoa</taxon>
        <taxon>Ecdysozoa</taxon>
        <taxon>Nematoda</taxon>
        <taxon>Chromadorea</taxon>
        <taxon>Rhabditida</taxon>
        <taxon>Tylenchina</taxon>
        <taxon>Tylenchomorpha</taxon>
        <taxon>Tylenchoidea</taxon>
        <taxon>Meloidogynidae</taxon>
        <taxon>Meloidogyninae</taxon>
        <taxon>Meloidogyne</taxon>
    </lineage>
</organism>
<evidence type="ECO:0000313" key="2">
    <source>
        <dbReference type="Proteomes" id="UP000095281"/>
    </source>
</evidence>
<keyword evidence="2" id="KW-1185">Reference proteome</keyword>
<proteinExistence type="predicted"/>
<keyword evidence="1" id="KW-0732">Signal</keyword>
<feature type="signal peptide" evidence="1">
    <location>
        <begin position="1"/>
        <end position="23"/>
    </location>
</feature>
<feature type="chain" id="PRO_5009316293" evidence="1">
    <location>
        <begin position="24"/>
        <end position="78"/>
    </location>
</feature>
<accession>A0A1I8BYE0</accession>
<dbReference type="Proteomes" id="UP000095281">
    <property type="component" value="Unplaced"/>
</dbReference>